<dbReference type="Proteomes" id="UP000308092">
    <property type="component" value="Unassembled WGS sequence"/>
</dbReference>
<evidence type="ECO:0000256" key="1">
    <source>
        <dbReference type="SAM" id="MobiDB-lite"/>
    </source>
</evidence>
<dbReference type="AlphaFoldDB" id="A0A4S3JD77"/>
<dbReference type="VEuPathDB" id="FungiDB:EYZ11_008228"/>
<evidence type="ECO:0000313" key="3">
    <source>
        <dbReference type="Proteomes" id="UP000308092"/>
    </source>
</evidence>
<comment type="caution">
    <text evidence="2">The sequence shown here is derived from an EMBL/GenBank/DDBJ whole genome shotgun (WGS) entry which is preliminary data.</text>
</comment>
<name>A0A4S3JD77_9EURO</name>
<evidence type="ECO:0000313" key="2">
    <source>
        <dbReference type="EMBL" id="THC92308.1"/>
    </source>
</evidence>
<feature type="region of interest" description="Disordered" evidence="1">
    <location>
        <begin position="1"/>
        <end position="27"/>
    </location>
</feature>
<keyword evidence="3" id="KW-1185">Reference proteome</keyword>
<reference evidence="2 3" key="1">
    <citation type="submission" date="2019-03" db="EMBL/GenBank/DDBJ databases">
        <title>The genome sequence of a newly discovered highly antifungal drug resistant Aspergillus species, Aspergillus tanneri NIH 1004.</title>
        <authorList>
            <person name="Mounaud S."/>
            <person name="Singh I."/>
            <person name="Joardar V."/>
            <person name="Pakala S."/>
            <person name="Pakala S."/>
            <person name="Venepally P."/>
            <person name="Hoover J."/>
            <person name="Nierman W."/>
            <person name="Chung J."/>
            <person name="Losada L."/>
        </authorList>
    </citation>
    <scope>NUCLEOTIDE SEQUENCE [LARGE SCALE GENOMIC DNA]</scope>
    <source>
        <strain evidence="2 3">NIH1004</strain>
    </source>
</reference>
<sequence length="27" mass="2927">MLSPGVPPLTSSNHPGDYTDPEIYAMH</sequence>
<accession>A0A4S3JD77</accession>
<gene>
    <name evidence="2" type="ORF">EYZ11_008228</name>
</gene>
<protein>
    <submittedName>
        <fullName evidence="2">Uncharacterized protein</fullName>
    </submittedName>
</protein>
<proteinExistence type="predicted"/>
<dbReference type="EMBL" id="SOSA01000345">
    <property type="protein sequence ID" value="THC92308.1"/>
    <property type="molecule type" value="Genomic_DNA"/>
</dbReference>
<organism evidence="2 3">
    <name type="scientific">Aspergillus tanneri</name>
    <dbReference type="NCBI Taxonomy" id="1220188"/>
    <lineage>
        <taxon>Eukaryota</taxon>
        <taxon>Fungi</taxon>
        <taxon>Dikarya</taxon>
        <taxon>Ascomycota</taxon>
        <taxon>Pezizomycotina</taxon>
        <taxon>Eurotiomycetes</taxon>
        <taxon>Eurotiomycetidae</taxon>
        <taxon>Eurotiales</taxon>
        <taxon>Aspergillaceae</taxon>
        <taxon>Aspergillus</taxon>
        <taxon>Aspergillus subgen. Circumdati</taxon>
    </lineage>
</organism>